<dbReference type="AlphaFoldDB" id="A0A6M3LLZ8"/>
<gene>
    <name evidence="1" type="ORF">MM415B05042_0009</name>
</gene>
<proteinExistence type="predicted"/>
<accession>A0A6M3LLZ8</accession>
<evidence type="ECO:0000313" key="1">
    <source>
        <dbReference type="EMBL" id="QJA95960.1"/>
    </source>
</evidence>
<name>A0A6M3LLZ8_9ZZZZ</name>
<protein>
    <submittedName>
        <fullName evidence="1">Uncharacterized protein</fullName>
    </submittedName>
</protein>
<organism evidence="1">
    <name type="scientific">viral metagenome</name>
    <dbReference type="NCBI Taxonomy" id="1070528"/>
    <lineage>
        <taxon>unclassified sequences</taxon>
        <taxon>metagenomes</taxon>
        <taxon>organismal metagenomes</taxon>
    </lineage>
</organism>
<reference evidence="1" key="1">
    <citation type="submission" date="2020-03" db="EMBL/GenBank/DDBJ databases">
        <title>The deep terrestrial virosphere.</title>
        <authorList>
            <person name="Holmfeldt K."/>
            <person name="Nilsson E."/>
            <person name="Simone D."/>
            <person name="Lopez-Fernandez M."/>
            <person name="Wu X."/>
            <person name="de Brujin I."/>
            <person name="Lundin D."/>
            <person name="Andersson A."/>
            <person name="Bertilsson S."/>
            <person name="Dopson M."/>
        </authorList>
    </citation>
    <scope>NUCLEOTIDE SEQUENCE</scope>
    <source>
        <strain evidence="1">MM415B05042</strain>
    </source>
</reference>
<dbReference type="EMBL" id="MT143358">
    <property type="protein sequence ID" value="QJA95960.1"/>
    <property type="molecule type" value="Genomic_DNA"/>
</dbReference>
<sequence length="65" mass="7504">MKNAPSLYTMRKLRDIIVKSETQALTNEGWVPARPLGYYSLKSRIRITWMVFVGKADAFTWPGNQ</sequence>